<dbReference type="Proteomes" id="UP000719412">
    <property type="component" value="Unassembled WGS sequence"/>
</dbReference>
<evidence type="ECO:0000313" key="2">
    <source>
        <dbReference type="Proteomes" id="UP000719412"/>
    </source>
</evidence>
<dbReference type="AlphaFoldDB" id="A0A8J6HK68"/>
<comment type="caution">
    <text evidence="1">The sequence shown here is derived from an EMBL/GenBank/DDBJ whole genome shotgun (WGS) entry which is preliminary data.</text>
</comment>
<sequence>MRNLQEPGRPPQERKLETYGIITRSYRMISIRRGVRARSHASHGDQVVADLTAREAQRDWLRTIRAIDCHPQTLKCPRSPRRCGGSENCTSSPSLWVITVCAIPLLWCIPDYHATSSAGCLFNCDRGRFDGFGGIGRRREQSAQLWPAAEFLNGINEWDG</sequence>
<evidence type="ECO:0000313" key="1">
    <source>
        <dbReference type="EMBL" id="KAH0815818.1"/>
    </source>
</evidence>
<proteinExistence type="predicted"/>
<keyword evidence="2" id="KW-1185">Reference proteome</keyword>
<reference evidence="1" key="2">
    <citation type="submission" date="2021-08" db="EMBL/GenBank/DDBJ databases">
        <authorList>
            <person name="Eriksson T."/>
        </authorList>
    </citation>
    <scope>NUCLEOTIDE SEQUENCE</scope>
    <source>
        <strain evidence="1">Stoneville</strain>
        <tissue evidence="1">Whole head</tissue>
    </source>
</reference>
<accession>A0A8J6HK68</accession>
<gene>
    <name evidence="1" type="ORF">GEV33_006973</name>
</gene>
<organism evidence="1 2">
    <name type="scientific">Tenebrio molitor</name>
    <name type="common">Yellow mealworm beetle</name>
    <dbReference type="NCBI Taxonomy" id="7067"/>
    <lineage>
        <taxon>Eukaryota</taxon>
        <taxon>Metazoa</taxon>
        <taxon>Ecdysozoa</taxon>
        <taxon>Arthropoda</taxon>
        <taxon>Hexapoda</taxon>
        <taxon>Insecta</taxon>
        <taxon>Pterygota</taxon>
        <taxon>Neoptera</taxon>
        <taxon>Endopterygota</taxon>
        <taxon>Coleoptera</taxon>
        <taxon>Polyphaga</taxon>
        <taxon>Cucujiformia</taxon>
        <taxon>Tenebrionidae</taxon>
        <taxon>Tenebrio</taxon>
    </lineage>
</organism>
<dbReference type="EMBL" id="JABDTM020022551">
    <property type="protein sequence ID" value="KAH0815818.1"/>
    <property type="molecule type" value="Genomic_DNA"/>
</dbReference>
<reference evidence="1" key="1">
    <citation type="journal article" date="2020" name="J Insects Food Feed">
        <title>The yellow mealworm (Tenebrio molitor) genome: a resource for the emerging insects as food and feed industry.</title>
        <authorList>
            <person name="Eriksson T."/>
            <person name="Andere A."/>
            <person name="Kelstrup H."/>
            <person name="Emery V."/>
            <person name="Picard C."/>
        </authorList>
    </citation>
    <scope>NUCLEOTIDE SEQUENCE</scope>
    <source>
        <strain evidence="1">Stoneville</strain>
        <tissue evidence="1">Whole head</tissue>
    </source>
</reference>
<protein>
    <submittedName>
        <fullName evidence="1">Uncharacterized protein</fullName>
    </submittedName>
</protein>
<name>A0A8J6HK68_TENMO</name>